<keyword evidence="6" id="KW-0732">Signal</keyword>
<evidence type="ECO:0000256" key="6">
    <source>
        <dbReference type="SAM" id="SignalP"/>
    </source>
</evidence>
<dbReference type="PANTHER" id="PTHR42996:SF1">
    <property type="entry name" value="PHOSPHATE-BINDING PROTEIN PSTS"/>
    <property type="match status" value="1"/>
</dbReference>
<dbReference type="InterPro" id="IPR024370">
    <property type="entry name" value="PBP_domain"/>
</dbReference>
<feature type="chain" id="PRO_5045652390" description="Phosphate-binding protein" evidence="6">
    <location>
        <begin position="23"/>
        <end position="378"/>
    </location>
</feature>
<dbReference type="PIRSF" id="PIRSF002756">
    <property type="entry name" value="PstS"/>
    <property type="match status" value="1"/>
</dbReference>
<dbReference type="Proteomes" id="UP001595685">
    <property type="component" value="Unassembled WGS sequence"/>
</dbReference>
<comment type="similarity">
    <text evidence="1 4">Belongs to the PstS family.</text>
</comment>
<keyword evidence="9" id="KW-1185">Reference proteome</keyword>
<reference evidence="9" key="1">
    <citation type="journal article" date="2019" name="Int. J. Syst. Evol. Microbiol.">
        <title>The Global Catalogue of Microorganisms (GCM) 10K type strain sequencing project: providing services to taxonomists for standard genome sequencing and annotation.</title>
        <authorList>
            <consortium name="The Broad Institute Genomics Platform"/>
            <consortium name="The Broad Institute Genome Sequencing Center for Infectious Disease"/>
            <person name="Wu L."/>
            <person name="Ma J."/>
        </authorList>
    </citation>
    <scope>NUCLEOTIDE SEQUENCE [LARGE SCALE GENOMIC DNA]</scope>
    <source>
        <strain evidence="9">NCAIM B.02333</strain>
    </source>
</reference>
<evidence type="ECO:0000256" key="4">
    <source>
        <dbReference type="PIRNR" id="PIRNR002756"/>
    </source>
</evidence>
<dbReference type="InterPro" id="IPR005673">
    <property type="entry name" value="ABC_phos-bd_PstS"/>
</dbReference>
<keyword evidence="2 4" id="KW-0813">Transport</keyword>
<evidence type="ECO:0000256" key="3">
    <source>
        <dbReference type="ARBA" id="ARBA00022592"/>
    </source>
</evidence>
<comment type="caution">
    <text evidence="8">The sequence shown here is derived from an EMBL/GenBank/DDBJ whole genome shotgun (WGS) entry which is preliminary data.</text>
</comment>
<evidence type="ECO:0000256" key="1">
    <source>
        <dbReference type="ARBA" id="ARBA00008725"/>
    </source>
</evidence>
<evidence type="ECO:0000256" key="2">
    <source>
        <dbReference type="ARBA" id="ARBA00022448"/>
    </source>
</evidence>
<evidence type="ECO:0000256" key="5">
    <source>
        <dbReference type="SAM" id="MobiDB-lite"/>
    </source>
</evidence>
<dbReference type="SUPFAM" id="SSF53850">
    <property type="entry name" value="Periplasmic binding protein-like II"/>
    <property type="match status" value="1"/>
</dbReference>
<dbReference type="InterPro" id="IPR050962">
    <property type="entry name" value="Phosphate-bind_PstS"/>
</dbReference>
<proteinExistence type="inferred from homology"/>
<organism evidence="8 9">
    <name type="scientific">Aquipuribacter hungaricus</name>
    <dbReference type="NCBI Taxonomy" id="545624"/>
    <lineage>
        <taxon>Bacteria</taxon>
        <taxon>Bacillati</taxon>
        <taxon>Actinomycetota</taxon>
        <taxon>Actinomycetes</taxon>
        <taxon>Micrococcales</taxon>
        <taxon>Intrasporangiaceae</taxon>
        <taxon>Aquipuribacter</taxon>
    </lineage>
</organism>
<accession>A0ABV7WBG1</accession>
<dbReference type="RefSeq" id="WP_340292422.1">
    <property type="nucleotide sequence ID" value="NZ_JBBEOI010000071.1"/>
</dbReference>
<dbReference type="Gene3D" id="3.40.190.10">
    <property type="entry name" value="Periplasmic binding protein-like II"/>
    <property type="match status" value="2"/>
</dbReference>
<keyword evidence="3 4" id="KW-0592">Phosphate transport</keyword>
<dbReference type="PANTHER" id="PTHR42996">
    <property type="entry name" value="PHOSPHATE-BINDING PROTEIN PSTS"/>
    <property type="match status" value="1"/>
</dbReference>
<feature type="region of interest" description="Disordered" evidence="5">
    <location>
        <begin position="180"/>
        <end position="202"/>
    </location>
</feature>
<dbReference type="CDD" id="cd13565">
    <property type="entry name" value="PBP2_PstS"/>
    <property type="match status" value="1"/>
</dbReference>
<sequence>MKRSTLSRGALPVAVVLSFALAACGGGDDAGTATDGATGAAGGASSDAAPAGGDLSGQLTGAGASSQQAAVQAWAAGFNGVEPGVTVNYDPIGSGGGRELFLGGGSDFAGSDAFLDDEELALVGDVCASEDIVELPLYVSPVAVIFNLEGVDSVNMPPAVIAGVFAETITTWDDPAIAEANPDVELPSTPITPVHRSDDSGTTENFTSYLETVAGDVWTYGEVETWPGDLTGEAGAQTQGVVQAVTAGDGYVGYADASQAGDLGTVAVGVGEEFVPFSPEAAAAIVDASPRVEGRSETSLAIELARDTTEAGTYPIVLVSYHIACADYEDDEKAELVKSYLSYVASEEGQQIAADNAGSAPISDTVRTDVQAAIDSIQ</sequence>
<feature type="signal peptide" evidence="6">
    <location>
        <begin position="1"/>
        <end position="22"/>
    </location>
</feature>
<gene>
    <name evidence="8" type="ORF">ACFOLH_02050</name>
</gene>
<name>A0ABV7WBG1_9MICO</name>
<feature type="domain" description="PBP" evidence="7">
    <location>
        <begin position="50"/>
        <end position="348"/>
    </location>
</feature>
<evidence type="ECO:0000313" key="8">
    <source>
        <dbReference type="EMBL" id="MFC3687119.1"/>
    </source>
</evidence>
<protein>
    <recommendedName>
        <fullName evidence="4">Phosphate-binding protein</fullName>
    </recommendedName>
</protein>
<evidence type="ECO:0000259" key="7">
    <source>
        <dbReference type="Pfam" id="PF12849"/>
    </source>
</evidence>
<dbReference type="PROSITE" id="PS51257">
    <property type="entry name" value="PROKAR_LIPOPROTEIN"/>
    <property type="match status" value="1"/>
</dbReference>
<evidence type="ECO:0000313" key="9">
    <source>
        <dbReference type="Proteomes" id="UP001595685"/>
    </source>
</evidence>
<dbReference type="Pfam" id="PF12849">
    <property type="entry name" value="PBP_like_2"/>
    <property type="match status" value="1"/>
</dbReference>
<dbReference type="EMBL" id="JBHRWW010000001">
    <property type="protein sequence ID" value="MFC3687119.1"/>
    <property type="molecule type" value="Genomic_DNA"/>
</dbReference>